<protein>
    <submittedName>
        <fullName evidence="7">RING finger protein nhl-1-like protein</fullName>
    </submittedName>
</protein>
<dbReference type="OrthoDB" id="654191at2759"/>
<keyword evidence="8" id="KW-1185">Reference proteome</keyword>
<gene>
    <name evidence="7" type="ORF">B4U79_18767</name>
</gene>
<sequence>MEKQSGTISTVAEEEEHSAILQKEYEEVKRDLMQISQQKSKMEEIYKSSRRRLVREIKRKENAVESALLCRICYDKMVRPFTLPCQHTFCIECIRKLSRNQENYGLCPFCSKPFRLPQTVTEYNYVIEDIKSIFG</sequence>
<dbReference type="InterPro" id="IPR047126">
    <property type="entry name" value="RNF141-like"/>
</dbReference>
<accession>A0A3S3REI0</accession>
<dbReference type="PANTHER" id="PTHR12109:SF5">
    <property type="entry name" value="RING-TYPE DOMAIN-CONTAINING PROTEIN"/>
    <property type="match status" value="1"/>
</dbReference>
<evidence type="ECO:0000256" key="3">
    <source>
        <dbReference type="ARBA" id="ARBA00022833"/>
    </source>
</evidence>
<feature type="coiled-coil region" evidence="5">
    <location>
        <begin position="11"/>
        <end position="45"/>
    </location>
</feature>
<dbReference type="AlphaFoldDB" id="A0A3S3REI0"/>
<dbReference type="InterPro" id="IPR001841">
    <property type="entry name" value="Znf_RING"/>
</dbReference>
<evidence type="ECO:0000256" key="5">
    <source>
        <dbReference type="SAM" id="Coils"/>
    </source>
</evidence>
<dbReference type="GO" id="GO:0008270">
    <property type="term" value="F:zinc ion binding"/>
    <property type="evidence" value="ECO:0007669"/>
    <property type="project" value="UniProtKB-KW"/>
</dbReference>
<reference evidence="7 8" key="1">
    <citation type="journal article" date="2018" name="Gigascience">
        <title>Genomes of trombidid mites reveal novel predicted allergens and laterally-transferred genes associated with secondary metabolism.</title>
        <authorList>
            <person name="Dong X."/>
            <person name="Chaisiri K."/>
            <person name="Xia D."/>
            <person name="Armstrong S.D."/>
            <person name="Fang Y."/>
            <person name="Donnelly M.J."/>
            <person name="Kadowaki T."/>
            <person name="McGarry J.W."/>
            <person name="Darby A.C."/>
            <person name="Makepeace B.L."/>
        </authorList>
    </citation>
    <scope>NUCLEOTIDE SEQUENCE [LARGE SCALE GENOMIC DNA]</scope>
    <source>
        <strain evidence="7">UoL-WK</strain>
    </source>
</reference>
<dbReference type="Proteomes" id="UP000285301">
    <property type="component" value="Unassembled WGS sequence"/>
</dbReference>
<keyword evidence="2 4" id="KW-0863">Zinc-finger</keyword>
<evidence type="ECO:0000259" key="6">
    <source>
        <dbReference type="PROSITE" id="PS50089"/>
    </source>
</evidence>
<comment type="caution">
    <text evidence="7">The sequence shown here is derived from an EMBL/GenBank/DDBJ whole genome shotgun (WGS) entry which is preliminary data.</text>
</comment>
<dbReference type="SUPFAM" id="SSF57850">
    <property type="entry name" value="RING/U-box"/>
    <property type="match status" value="1"/>
</dbReference>
<name>A0A3S3REI0_9ACAR</name>
<feature type="domain" description="RING-type" evidence="6">
    <location>
        <begin position="70"/>
        <end position="111"/>
    </location>
</feature>
<dbReference type="Pfam" id="PF00097">
    <property type="entry name" value="zf-C3HC4"/>
    <property type="match status" value="1"/>
</dbReference>
<evidence type="ECO:0000256" key="1">
    <source>
        <dbReference type="ARBA" id="ARBA00022723"/>
    </source>
</evidence>
<dbReference type="InterPro" id="IPR018957">
    <property type="entry name" value="Znf_C3HC4_RING-type"/>
</dbReference>
<proteinExistence type="predicted"/>
<dbReference type="InterPro" id="IPR017907">
    <property type="entry name" value="Znf_RING_CS"/>
</dbReference>
<organism evidence="7 8">
    <name type="scientific">Dinothrombium tinctorium</name>
    <dbReference type="NCBI Taxonomy" id="1965070"/>
    <lineage>
        <taxon>Eukaryota</taxon>
        <taxon>Metazoa</taxon>
        <taxon>Ecdysozoa</taxon>
        <taxon>Arthropoda</taxon>
        <taxon>Chelicerata</taxon>
        <taxon>Arachnida</taxon>
        <taxon>Acari</taxon>
        <taxon>Acariformes</taxon>
        <taxon>Trombidiformes</taxon>
        <taxon>Prostigmata</taxon>
        <taxon>Anystina</taxon>
        <taxon>Parasitengona</taxon>
        <taxon>Trombidioidea</taxon>
        <taxon>Trombidiidae</taxon>
        <taxon>Dinothrombium</taxon>
    </lineage>
</organism>
<dbReference type="EMBL" id="NCKU01014395">
    <property type="protein sequence ID" value="RWR99599.1"/>
    <property type="molecule type" value="Genomic_DNA"/>
</dbReference>
<evidence type="ECO:0000313" key="7">
    <source>
        <dbReference type="EMBL" id="RWR99599.1"/>
    </source>
</evidence>
<dbReference type="PROSITE" id="PS50089">
    <property type="entry name" value="ZF_RING_2"/>
    <property type="match status" value="1"/>
</dbReference>
<evidence type="ECO:0000313" key="8">
    <source>
        <dbReference type="Proteomes" id="UP000285301"/>
    </source>
</evidence>
<keyword evidence="1" id="KW-0479">Metal-binding</keyword>
<evidence type="ECO:0000256" key="4">
    <source>
        <dbReference type="PROSITE-ProRule" id="PRU00175"/>
    </source>
</evidence>
<evidence type="ECO:0000256" key="2">
    <source>
        <dbReference type="ARBA" id="ARBA00022771"/>
    </source>
</evidence>
<dbReference type="PROSITE" id="PS00518">
    <property type="entry name" value="ZF_RING_1"/>
    <property type="match status" value="1"/>
</dbReference>
<dbReference type="PANTHER" id="PTHR12109">
    <property type="entry name" value="RING FINGER PROTEIN 141-RELATED"/>
    <property type="match status" value="1"/>
</dbReference>
<dbReference type="SMART" id="SM00184">
    <property type="entry name" value="RING"/>
    <property type="match status" value="1"/>
</dbReference>
<dbReference type="Gene3D" id="3.30.40.10">
    <property type="entry name" value="Zinc/RING finger domain, C3HC4 (zinc finger)"/>
    <property type="match status" value="1"/>
</dbReference>
<dbReference type="InterPro" id="IPR013083">
    <property type="entry name" value="Znf_RING/FYVE/PHD"/>
</dbReference>
<keyword evidence="3" id="KW-0862">Zinc</keyword>
<keyword evidence="5" id="KW-0175">Coiled coil</keyword>